<dbReference type="GO" id="GO:0052645">
    <property type="term" value="P:F420-0 metabolic process"/>
    <property type="evidence" value="ECO:0007669"/>
    <property type="project" value="UniProtKB-UniRule"/>
</dbReference>
<keyword evidence="9 10" id="KW-0511">Multifunctional enzyme</keyword>
<feature type="region of interest" description="Coenzyme F420:L-glutamate ligase" evidence="10">
    <location>
        <begin position="1"/>
        <end position="227"/>
    </location>
</feature>
<dbReference type="GO" id="GO:0005525">
    <property type="term" value="F:GTP binding"/>
    <property type="evidence" value="ECO:0007669"/>
    <property type="project" value="UniProtKB-KW"/>
</dbReference>
<dbReference type="GO" id="GO:0052890">
    <property type="term" value="F:oxidoreductase activity, acting on the CH-CH group of donors, with a flavin as acceptor"/>
    <property type="evidence" value="ECO:0007669"/>
    <property type="project" value="UniProtKB-UniRule"/>
</dbReference>
<dbReference type="EC" id="1.3.8.17" evidence="10"/>
<keyword evidence="4 10" id="KW-0460">Magnesium</keyword>
<dbReference type="Gene3D" id="3.40.109.10">
    <property type="entry name" value="NADH Oxidase"/>
    <property type="match status" value="1"/>
</dbReference>
<dbReference type="SUPFAM" id="SSF144010">
    <property type="entry name" value="CofE-like"/>
    <property type="match status" value="1"/>
</dbReference>
<dbReference type="Proteomes" id="UP000598054">
    <property type="component" value="Chromosome"/>
</dbReference>
<name>A0ABD7D8B8_9ACTN</name>
<feature type="binding site" evidence="10">
    <location>
        <position position="415"/>
    </location>
    <ligand>
        <name>FMN</name>
        <dbReference type="ChEBI" id="CHEBI:58210"/>
    </ligand>
</feature>
<keyword evidence="2 10" id="KW-0479">Metal-binding</keyword>
<feature type="binding site" evidence="10">
    <location>
        <position position="129"/>
    </location>
    <ligand>
        <name>a divalent metal cation</name>
        <dbReference type="ChEBI" id="CHEBI:60240"/>
        <label>1</label>
    </ligand>
</feature>
<feature type="binding site" evidence="10">
    <location>
        <position position="299"/>
    </location>
    <ligand>
        <name>coenzyme F420-(gamma-Glu)n</name>
        <dbReference type="ChEBI" id="CHEBI:133980"/>
    </ligand>
</feature>
<dbReference type="Gene3D" id="3.30.1330.100">
    <property type="entry name" value="CofE-like"/>
    <property type="match status" value="2"/>
</dbReference>
<dbReference type="EMBL" id="CP070245">
    <property type="protein sequence ID" value="QRV38827.1"/>
    <property type="molecule type" value="Genomic_DNA"/>
</dbReference>
<dbReference type="SUPFAM" id="SSF55469">
    <property type="entry name" value="FMN-dependent nitroreductase-like"/>
    <property type="match status" value="1"/>
</dbReference>
<dbReference type="NCBIfam" id="TIGR01916">
    <property type="entry name" value="F420_cofE"/>
    <property type="match status" value="1"/>
</dbReference>
<dbReference type="AlphaFoldDB" id="A0ABD7D8B8"/>
<evidence type="ECO:0000259" key="12">
    <source>
        <dbReference type="Pfam" id="PF01996"/>
    </source>
</evidence>
<dbReference type="GO" id="GO:0046872">
    <property type="term" value="F:metal ion binding"/>
    <property type="evidence" value="ECO:0007669"/>
    <property type="project" value="UniProtKB-KW"/>
</dbReference>
<evidence type="ECO:0000256" key="9">
    <source>
        <dbReference type="ARBA" id="ARBA00023268"/>
    </source>
</evidence>
<dbReference type="NCBIfam" id="NF009810">
    <property type="entry name" value="PRK13294.1"/>
    <property type="match status" value="1"/>
</dbReference>
<comment type="pathway">
    <text evidence="10">Cofactor biosynthesis; coenzyme F420 biosynthesis.</text>
</comment>
<organism evidence="13 16">
    <name type="scientific">Streptomyces californicus</name>
    <dbReference type="NCBI Taxonomy" id="67351"/>
    <lineage>
        <taxon>Bacteria</taxon>
        <taxon>Bacillati</taxon>
        <taxon>Actinomycetota</taxon>
        <taxon>Actinomycetes</taxon>
        <taxon>Kitasatosporales</taxon>
        <taxon>Streptomycetaceae</taxon>
        <taxon>Streptomyces</taxon>
    </lineage>
</organism>
<evidence type="ECO:0000256" key="6">
    <source>
        <dbReference type="ARBA" id="ARBA00023002"/>
    </source>
</evidence>
<evidence type="ECO:0000256" key="2">
    <source>
        <dbReference type="ARBA" id="ARBA00022723"/>
    </source>
</evidence>
<keyword evidence="8 10" id="KW-0464">Manganese</keyword>
<evidence type="ECO:0000256" key="5">
    <source>
        <dbReference type="ARBA" id="ARBA00022958"/>
    </source>
</evidence>
<dbReference type="GO" id="GO:0052618">
    <property type="term" value="F:coenzyme F420-0:L-glutamate ligase activity"/>
    <property type="evidence" value="ECO:0007669"/>
    <property type="project" value="UniProtKB-UniRule"/>
</dbReference>
<keyword evidence="7 10" id="KW-0342">GTP-binding</keyword>
<dbReference type="InterPro" id="IPR019943">
    <property type="entry name" value="F420_FbiB_C"/>
</dbReference>
<evidence type="ECO:0000256" key="10">
    <source>
        <dbReference type="HAMAP-Rule" id="MF_01259"/>
    </source>
</evidence>
<keyword evidence="1 10" id="KW-0436">Ligase</keyword>
<dbReference type="InterPro" id="IPR008225">
    <property type="entry name" value="F420-0_g-glutamyl_ligase"/>
</dbReference>
<dbReference type="HAMAP" id="MF_01259">
    <property type="entry name" value="F420_ligase_FbiB"/>
    <property type="match status" value="1"/>
</dbReference>
<keyword evidence="5 10" id="KW-0630">Potassium</keyword>
<feature type="binding site" evidence="10">
    <location>
        <begin position="7"/>
        <end position="10"/>
    </location>
    <ligand>
        <name>GTP</name>
        <dbReference type="ChEBI" id="CHEBI:37565"/>
    </ligand>
</feature>
<evidence type="ECO:0000256" key="1">
    <source>
        <dbReference type="ARBA" id="ARBA00022598"/>
    </source>
</evidence>
<feature type="binding site" evidence="10">
    <location>
        <position position="88"/>
    </location>
    <ligand>
        <name>a divalent metal cation</name>
        <dbReference type="ChEBI" id="CHEBI:60240"/>
        <label>1</label>
    </ligand>
</feature>
<dbReference type="InterPro" id="IPR000415">
    <property type="entry name" value="Nitroreductase-like"/>
</dbReference>
<dbReference type="EMBL" id="CP070249">
    <property type="protein sequence ID" value="QRV45430.1"/>
    <property type="molecule type" value="Genomic_DNA"/>
</dbReference>
<feature type="binding site" evidence="10">
    <location>
        <position position="91"/>
    </location>
    <ligand>
        <name>GTP</name>
        <dbReference type="ChEBI" id="CHEBI:37565"/>
    </ligand>
</feature>
<accession>A0ABD7D8B8</accession>
<feature type="binding site" evidence="10">
    <location>
        <position position="130"/>
    </location>
    <ligand>
        <name>a divalent metal cation</name>
        <dbReference type="ChEBI" id="CHEBI:60240"/>
        <label>2</label>
    </ligand>
</feature>
<dbReference type="Proteomes" id="UP000623926">
    <property type="component" value="Chromosome"/>
</dbReference>
<dbReference type="GO" id="GO:0052619">
    <property type="term" value="F:coenzyme F420-1:gamma-L-glutamate ligase activity"/>
    <property type="evidence" value="ECO:0007669"/>
    <property type="project" value="UniProtKB-UniRule"/>
</dbReference>
<feature type="domain" description="Nitroreductase" evidence="11">
    <location>
        <begin position="239"/>
        <end position="407"/>
    </location>
</feature>
<evidence type="ECO:0000256" key="3">
    <source>
        <dbReference type="ARBA" id="ARBA00022741"/>
    </source>
</evidence>
<evidence type="ECO:0000256" key="7">
    <source>
        <dbReference type="ARBA" id="ARBA00023134"/>
    </source>
</evidence>
<feature type="binding site" evidence="10">
    <location>
        <position position="378"/>
    </location>
    <ligand>
        <name>FMN</name>
        <dbReference type="ChEBI" id="CHEBI:58210"/>
    </ligand>
</feature>
<dbReference type="PANTHER" id="PTHR47917">
    <property type="match status" value="1"/>
</dbReference>
<gene>
    <name evidence="10" type="primary">fbiB</name>
    <name evidence="14" type="ORF">I6J41_12405</name>
    <name evidence="13" type="ORF">I6J42_21175</name>
</gene>
<comment type="catalytic activity">
    <reaction evidence="10">
        <text>oxidized coenzyme F420-1 + GTP + L-glutamate = oxidized coenzyme F420-2 + GDP + phosphate + H(+)</text>
        <dbReference type="Rhea" id="RHEA:30523"/>
        <dbReference type="ChEBI" id="CHEBI:15378"/>
        <dbReference type="ChEBI" id="CHEBI:29985"/>
        <dbReference type="ChEBI" id="CHEBI:37565"/>
        <dbReference type="ChEBI" id="CHEBI:43474"/>
        <dbReference type="ChEBI" id="CHEBI:57922"/>
        <dbReference type="ChEBI" id="CHEBI:58189"/>
        <dbReference type="ChEBI" id="CHEBI:59920"/>
        <dbReference type="EC" id="6.3.2.34"/>
    </reaction>
</comment>
<comment type="similarity">
    <text evidence="10">In the N-terminal section; belongs to the CofE family.</text>
</comment>
<comment type="catalytic activity">
    <reaction evidence="10">
        <text>oxidized coenzyme F420-0 + FMN + H(+) = dehydro coenzyme F420-0 + FMNH2</text>
        <dbReference type="Rhea" id="RHEA:60360"/>
        <dbReference type="ChEBI" id="CHEBI:15378"/>
        <dbReference type="ChEBI" id="CHEBI:57618"/>
        <dbReference type="ChEBI" id="CHEBI:58210"/>
        <dbReference type="ChEBI" id="CHEBI:59907"/>
        <dbReference type="ChEBI" id="CHEBI:143705"/>
        <dbReference type="EC" id="1.3.8.17"/>
    </reaction>
</comment>
<evidence type="ECO:0000259" key="11">
    <source>
        <dbReference type="Pfam" id="PF00881"/>
    </source>
</evidence>
<evidence type="ECO:0000256" key="8">
    <source>
        <dbReference type="ARBA" id="ARBA00023211"/>
    </source>
</evidence>
<feature type="binding site" evidence="10">
    <location>
        <position position="37"/>
    </location>
    <ligand>
        <name>GTP</name>
        <dbReference type="ChEBI" id="CHEBI:37565"/>
    </ligand>
</feature>
<comment type="cofactor">
    <cofactor evidence="10">
        <name>K(+)</name>
        <dbReference type="ChEBI" id="CHEBI:29103"/>
    </cofactor>
    <text evidence="10">Monovalent cation. The ion could be potassium.</text>
</comment>
<dbReference type="FunFam" id="3.40.109.10:FF:000009">
    <property type="entry name" value="Coenzyme F420:L-glutamate ligase"/>
    <property type="match status" value="1"/>
</dbReference>
<comment type="cofactor">
    <cofactor evidence="10">
        <name>Mg(2+)</name>
        <dbReference type="ChEBI" id="CHEBI:18420"/>
    </cofactor>
    <cofactor evidence="10">
        <name>Mn(2+)</name>
        <dbReference type="ChEBI" id="CHEBI:29035"/>
    </cofactor>
    <text evidence="10">Binds 2 divalent metal cations per subunit. The ions could be magnesium and/or manganese.</text>
</comment>
<keyword evidence="15" id="KW-1185">Reference proteome</keyword>
<dbReference type="EC" id="6.3.2.34" evidence="10"/>
<dbReference type="NCBIfam" id="TIGR03553">
    <property type="entry name" value="F420_FbiB_CTERM"/>
    <property type="match status" value="1"/>
</dbReference>
<dbReference type="Pfam" id="PF00881">
    <property type="entry name" value="Nitroreductase"/>
    <property type="match status" value="1"/>
</dbReference>
<keyword evidence="3 10" id="KW-0547">Nucleotide-binding</keyword>
<feature type="binding site" evidence="10">
    <location>
        <position position="42"/>
    </location>
    <ligand>
        <name>GTP</name>
        <dbReference type="ChEBI" id="CHEBI:37565"/>
    </ligand>
</feature>
<comment type="function">
    <text evidence="10">Bifunctional enzyme that catalyzes the GTP-dependent successive addition of two or more gamma-linked L-glutamates to the L-lactyl phosphodiester of 7,8-didemethyl-8-hydroxy-5-deazariboflavin (F420-0) to form polyglutamated F420 derivatives, and the FMNH2-dependent reduction of dehydro-F420-0 to form F420-0.</text>
</comment>
<feature type="binding site" evidence="10">
    <location>
        <position position="267"/>
    </location>
    <ligand>
        <name>FMN</name>
        <dbReference type="ChEBI" id="CHEBI:58210"/>
    </ligand>
</feature>
<dbReference type="InterPro" id="IPR023661">
    <property type="entry name" value="FbiB"/>
</dbReference>
<proteinExistence type="inferred from homology"/>
<reference evidence="15 16" key="1">
    <citation type="submission" date="2021-02" db="EMBL/GenBank/DDBJ databases">
        <title>FDA dAtabase for Regulatory Grade micrObial Sequences (FDA-ARGOS): Supporting development and validation of Infectious Disease Dx tests.</title>
        <authorList>
            <person name="Sproer C."/>
            <person name="Gronow S."/>
            <person name="Severitt S."/>
            <person name="Schroder I."/>
            <person name="Tallon L."/>
            <person name="Sadzewicz L."/>
            <person name="Zhao X."/>
            <person name="Boylan J."/>
            <person name="Ott S."/>
            <person name="Bowen H."/>
            <person name="Vavikolanu K."/>
            <person name="Mehta A."/>
            <person name="Aluvathingal J."/>
            <person name="Nadendla S."/>
            <person name="Lowell S."/>
            <person name="Myers T."/>
            <person name="Yan Y."/>
            <person name="Sichtig H."/>
        </authorList>
    </citation>
    <scope>NUCLEOTIDE SEQUENCE [LARGE SCALE GENOMIC DNA]</scope>
    <source>
        <strain evidence="14 15">FDAARGOS_1211</strain>
        <strain evidence="13 16">FDAARGOS_1212</strain>
    </source>
</reference>
<evidence type="ECO:0000313" key="15">
    <source>
        <dbReference type="Proteomes" id="UP000598054"/>
    </source>
</evidence>
<dbReference type="InterPro" id="IPR002847">
    <property type="entry name" value="F420-0_gamma-glut_ligase-dom"/>
</dbReference>
<dbReference type="PANTHER" id="PTHR47917:SF1">
    <property type="entry name" value="COENZYME F420:L-GLUTAMATE LIGASE"/>
    <property type="match status" value="1"/>
</dbReference>
<evidence type="ECO:0000256" key="4">
    <source>
        <dbReference type="ARBA" id="ARBA00022842"/>
    </source>
</evidence>
<protein>
    <recommendedName>
        <fullName evidence="10">Bifunctional F420 biosynthesis protein FbiB</fullName>
    </recommendedName>
    <domain>
        <recommendedName>
            <fullName evidence="10">Coenzyme F420:L-glutamate ligase</fullName>
            <ecNumber evidence="10">6.3.2.31</ecNumber>
            <ecNumber evidence="10">6.3.2.34</ecNumber>
        </recommendedName>
        <alternativeName>
            <fullName evidence="10">Coenzyme F420-0:L-glutamate ligase</fullName>
        </alternativeName>
        <alternativeName>
            <fullName evidence="10">Coenzyme F420-1:gamma-L-glutamate ligase</fullName>
        </alternativeName>
    </domain>
    <domain>
        <recommendedName>
            <fullName evidence="10">Dehydro-coenzyme F420-0 reductase</fullName>
            <ecNumber evidence="10">1.3.8.17</ecNumber>
        </recommendedName>
    </domain>
</protein>
<comment type="catalytic activity">
    <reaction evidence="10">
        <text>oxidized coenzyme F420-0 + GTP + L-glutamate = oxidized coenzyme F420-1 + GDP + phosphate + H(+)</text>
        <dbReference type="Rhea" id="RHEA:30555"/>
        <dbReference type="ChEBI" id="CHEBI:15378"/>
        <dbReference type="ChEBI" id="CHEBI:29985"/>
        <dbReference type="ChEBI" id="CHEBI:37565"/>
        <dbReference type="ChEBI" id="CHEBI:43474"/>
        <dbReference type="ChEBI" id="CHEBI:58189"/>
        <dbReference type="ChEBI" id="CHEBI:59907"/>
        <dbReference type="ChEBI" id="CHEBI:59920"/>
        <dbReference type="EC" id="6.3.2.31"/>
    </reaction>
</comment>
<keyword evidence="6 10" id="KW-0560">Oxidoreductase</keyword>
<feature type="domain" description="Coenzyme F420:L-glutamate ligase-like" evidence="12">
    <location>
        <begin position="7"/>
        <end position="198"/>
    </location>
</feature>
<feature type="region of interest" description="Dehydro-coenzyme F420-0 reductase" evidence="10">
    <location>
        <begin position="228"/>
        <end position="427"/>
    </location>
</feature>
<sequence>MWALGGLPEVRAGDDLAKLIAATEPGLVDGDVLLVTSKIVSKAEGRIVEAADREAAIDAETVRVVARRGTLRIVENRQGLVMAAAGVDASNTPAGTVLLLPEDPDASARAVRDGLRDALGVDVGVVVTDTFGRPWRNGLTDVAIGAAGVRVLDDLRGSTDAYGNPLSATVVATADELAAAGDLVKGKAKGLPVAVVRGLPHLVAARDDVPGARALVRGAADDMFRLGTSEAVREAVTLRRTVREFTDEPVDPGAVRRAVAAAVTAPAPHHTTPWRFVLLESAEARTRLLDAMRDAWIEDLRRDGRSEESIAKRIRRGDVLRDAPYLVVPCLVMDGSHTYGDERRDTAEREMFVVAAGAGVQNFLVALAGERLGSAWVSSTMFCRPVVREALGLEPSWDPLGAVAVGHAAGAPRERGRREPEEFITVR</sequence>
<evidence type="ECO:0000313" key="13">
    <source>
        <dbReference type="EMBL" id="QRV38827.1"/>
    </source>
</evidence>
<comment type="caution">
    <text evidence="10">Lacks conserved residue(s) required for the propagation of feature annotation.</text>
</comment>
<dbReference type="InterPro" id="IPR029479">
    <property type="entry name" value="Nitroreductase"/>
</dbReference>
<dbReference type="EC" id="6.3.2.31" evidence="10"/>
<evidence type="ECO:0000313" key="14">
    <source>
        <dbReference type="EMBL" id="QRV45430.1"/>
    </source>
</evidence>
<evidence type="ECO:0000313" key="16">
    <source>
        <dbReference type="Proteomes" id="UP000623926"/>
    </source>
</evidence>
<dbReference type="Pfam" id="PF01996">
    <property type="entry name" value="F420_ligase"/>
    <property type="match status" value="1"/>
</dbReference>